<evidence type="ECO:0000313" key="6">
    <source>
        <dbReference type="EMBL" id="RSU01836.1"/>
    </source>
</evidence>
<evidence type="ECO:0000256" key="3">
    <source>
        <dbReference type="ARBA" id="ARBA00022755"/>
    </source>
</evidence>
<dbReference type="GO" id="GO:0005829">
    <property type="term" value="C:cytosol"/>
    <property type="evidence" value="ECO:0007669"/>
    <property type="project" value="TreeGrafter"/>
</dbReference>
<dbReference type="SUPFAM" id="SSF53328">
    <property type="entry name" value="Formyltransferase"/>
    <property type="match status" value="1"/>
</dbReference>
<comment type="function">
    <text evidence="4">Catalyzes the transfer of a formyl group from 10-formyltetrahydrofolate to 5-phospho-ribosyl-glycinamide (GAR), producing 5-phospho-ribosyl-N-formylglycinamide (FGAR) and tetrahydrofolate.</text>
</comment>
<sequence length="191" mass="21853">MRVAIFASGSGSNFQALVESFKQEEIPGKLVCLFCDQEEAYVIKRAEKENVPYFVLPKKKTQTKADYEKQIIHLLETARVDLICLAGYMKILGKELLEAYPNRIINLHPSLLPKFPGAHSIEEFYNSSEKETGITIHLVDKGVDTGPIIFQKKISRQEQDSLEDLTGKIHELEHRYYPKIIAEFIRENVAE</sequence>
<dbReference type="PANTHER" id="PTHR43369:SF2">
    <property type="entry name" value="PHOSPHORIBOSYLGLYCINAMIDE FORMYLTRANSFERASE"/>
    <property type="match status" value="1"/>
</dbReference>
<dbReference type="PANTHER" id="PTHR43369">
    <property type="entry name" value="PHOSPHORIBOSYLGLYCINAMIDE FORMYLTRANSFERASE"/>
    <property type="match status" value="1"/>
</dbReference>
<feature type="domain" description="Formyl transferase N-terminal" evidence="5">
    <location>
        <begin position="1"/>
        <end position="180"/>
    </location>
</feature>
<feature type="active site" description="Proton donor" evidence="4">
    <location>
        <position position="108"/>
    </location>
</feature>
<accession>A0A369AW46</accession>
<dbReference type="InterPro" id="IPR004607">
    <property type="entry name" value="GART"/>
</dbReference>
<feature type="binding site" evidence="4">
    <location>
        <position position="106"/>
    </location>
    <ligand>
        <name>(6R)-10-formyltetrahydrofolate</name>
        <dbReference type="ChEBI" id="CHEBI:195366"/>
    </ligand>
</feature>
<dbReference type="Pfam" id="PF00551">
    <property type="entry name" value="Formyl_trans_N"/>
    <property type="match status" value="1"/>
</dbReference>
<feature type="site" description="Raises pKa of active site His" evidence="4">
    <location>
        <position position="144"/>
    </location>
</feature>
<evidence type="ECO:0000256" key="1">
    <source>
        <dbReference type="ARBA" id="ARBA00005054"/>
    </source>
</evidence>
<dbReference type="InterPro" id="IPR002376">
    <property type="entry name" value="Formyl_transf_N"/>
</dbReference>
<name>A0A369AW46_9ENTE</name>
<dbReference type="Gene3D" id="3.40.50.170">
    <property type="entry name" value="Formyl transferase, N-terminal domain"/>
    <property type="match status" value="1"/>
</dbReference>
<feature type="binding site" evidence="4">
    <location>
        <position position="64"/>
    </location>
    <ligand>
        <name>(6R)-10-formyltetrahydrofolate</name>
        <dbReference type="ChEBI" id="CHEBI:195366"/>
    </ligand>
</feature>
<dbReference type="EMBL" id="NGJX01000006">
    <property type="protein sequence ID" value="RSU01836.1"/>
    <property type="molecule type" value="Genomic_DNA"/>
</dbReference>
<dbReference type="GO" id="GO:0006189">
    <property type="term" value="P:'de novo' IMP biosynthetic process"/>
    <property type="evidence" value="ECO:0007669"/>
    <property type="project" value="UniProtKB-UniRule"/>
</dbReference>
<dbReference type="HAMAP" id="MF_01930">
    <property type="entry name" value="PurN"/>
    <property type="match status" value="1"/>
</dbReference>
<dbReference type="OrthoDB" id="9806170at2"/>
<dbReference type="GeneID" id="63146506"/>
<dbReference type="Proteomes" id="UP000288197">
    <property type="component" value="Unassembled WGS sequence"/>
</dbReference>
<evidence type="ECO:0000259" key="5">
    <source>
        <dbReference type="Pfam" id="PF00551"/>
    </source>
</evidence>
<comment type="caution">
    <text evidence="6">The sequence shown here is derived from an EMBL/GenBank/DDBJ whole genome shotgun (WGS) entry which is preliminary data.</text>
</comment>
<evidence type="ECO:0000256" key="2">
    <source>
        <dbReference type="ARBA" id="ARBA00022679"/>
    </source>
</evidence>
<dbReference type="RefSeq" id="WP_114289710.1">
    <property type="nucleotide sequence ID" value="NZ_JBMAKX010000036.1"/>
</dbReference>
<evidence type="ECO:0000313" key="7">
    <source>
        <dbReference type="Proteomes" id="UP000288197"/>
    </source>
</evidence>
<keyword evidence="2 4" id="KW-0808">Transferase</keyword>
<dbReference type="UniPathway" id="UPA00074">
    <property type="reaction ID" value="UER00126"/>
</dbReference>
<dbReference type="InterPro" id="IPR036477">
    <property type="entry name" value="Formyl_transf_N_sf"/>
</dbReference>
<dbReference type="EC" id="2.1.2.2" evidence="4"/>
<dbReference type="NCBIfam" id="TIGR00639">
    <property type="entry name" value="PurN"/>
    <property type="match status" value="1"/>
</dbReference>
<dbReference type="GO" id="GO:0004644">
    <property type="term" value="F:phosphoribosylglycinamide formyltransferase activity"/>
    <property type="evidence" value="ECO:0007669"/>
    <property type="project" value="UniProtKB-UniRule"/>
</dbReference>
<protein>
    <recommendedName>
        <fullName evidence="4">Phosphoribosylglycinamide formyltransferase</fullName>
        <ecNumber evidence="4">2.1.2.2</ecNumber>
    </recommendedName>
    <alternativeName>
        <fullName evidence="4">5'-phosphoribosylglycinamide transformylase</fullName>
    </alternativeName>
    <alternativeName>
        <fullName evidence="4">GAR transformylase</fullName>
        <shortName evidence="4">GART</shortName>
    </alternativeName>
</protein>
<dbReference type="CDD" id="cd08645">
    <property type="entry name" value="FMT_core_GART"/>
    <property type="match status" value="1"/>
</dbReference>
<proteinExistence type="inferred from homology"/>
<reference evidence="6 7" key="1">
    <citation type="submission" date="2017-05" db="EMBL/GenBank/DDBJ databases">
        <title>Vagococcus spp. assemblies.</title>
        <authorList>
            <person name="Gulvik C.A."/>
        </authorList>
    </citation>
    <scope>NUCLEOTIDE SEQUENCE [LARGE SCALE GENOMIC DNA]</scope>
    <source>
        <strain evidence="6 7">NCFB 2497</strain>
    </source>
</reference>
<keyword evidence="3 4" id="KW-0658">Purine biosynthesis</keyword>
<organism evidence="6 7">
    <name type="scientific">Vagococcus fluvialis</name>
    <dbReference type="NCBI Taxonomy" id="2738"/>
    <lineage>
        <taxon>Bacteria</taxon>
        <taxon>Bacillati</taxon>
        <taxon>Bacillota</taxon>
        <taxon>Bacilli</taxon>
        <taxon>Lactobacillales</taxon>
        <taxon>Enterococcaceae</taxon>
        <taxon>Vagococcus</taxon>
    </lineage>
</organism>
<comment type="similarity">
    <text evidence="4">Belongs to the GART family.</text>
</comment>
<evidence type="ECO:0000256" key="4">
    <source>
        <dbReference type="HAMAP-Rule" id="MF_01930"/>
    </source>
</evidence>
<keyword evidence="7" id="KW-1185">Reference proteome</keyword>
<dbReference type="AlphaFoldDB" id="A0A369AW46"/>
<comment type="catalytic activity">
    <reaction evidence="4">
        <text>N(1)-(5-phospho-beta-D-ribosyl)glycinamide + (6R)-10-formyltetrahydrofolate = N(2)-formyl-N(1)-(5-phospho-beta-D-ribosyl)glycinamide + (6S)-5,6,7,8-tetrahydrofolate + H(+)</text>
        <dbReference type="Rhea" id="RHEA:15053"/>
        <dbReference type="ChEBI" id="CHEBI:15378"/>
        <dbReference type="ChEBI" id="CHEBI:57453"/>
        <dbReference type="ChEBI" id="CHEBI:143788"/>
        <dbReference type="ChEBI" id="CHEBI:147286"/>
        <dbReference type="ChEBI" id="CHEBI:195366"/>
        <dbReference type="EC" id="2.1.2.2"/>
    </reaction>
</comment>
<feature type="binding site" evidence="4">
    <location>
        <begin position="89"/>
        <end position="92"/>
    </location>
    <ligand>
        <name>(6R)-10-formyltetrahydrofolate</name>
        <dbReference type="ChEBI" id="CHEBI:195366"/>
    </ligand>
</feature>
<feature type="binding site" evidence="4">
    <location>
        <begin position="11"/>
        <end position="13"/>
    </location>
    <ligand>
        <name>N(1)-(5-phospho-beta-D-ribosyl)glycinamide</name>
        <dbReference type="ChEBI" id="CHEBI:143788"/>
    </ligand>
</feature>
<gene>
    <name evidence="4" type="primary">purN</name>
    <name evidence="6" type="ORF">CBF32_07535</name>
</gene>
<comment type="pathway">
    <text evidence="1 4">Purine metabolism; IMP biosynthesis via de novo pathway; N(2)-formyl-N(1)-(5-phospho-D-ribosyl)glycinamide from N(1)-(5-phospho-D-ribosyl)glycinamide (10-formyl THF route): step 1/1.</text>
</comment>